<name>A0A0J7K5Z0_LASNI</name>
<organism evidence="1 2">
    <name type="scientific">Lasius niger</name>
    <name type="common">Black garden ant</name>
    <dbReference type="NCBI Taxonomy" id="67767"/>
    <lineage>
        <taxon>Eukaryota</taxon>
        <taxon>Metazoa</taxon>
        <taxon>Ecdysozoa</taxon>
        <taxon>Arthropoda</taxon>
        <taxon>Hexapoda</taxon>
        <taxon>Insecta</taxon>
        <taxon>Pterygota</taxon>
        <taxon>Neoptera</taxon>
        <taxon>Endopterygota</taxon>
        <taxon>Hymenoptera</taxon>
        <taxon>Apocrita</taxon>
        <taxon>Aculeata</taxon>
        <taxon>Formicoidea</taxon>
        <taxon>Formicidae</taxon>
        <taxon>Formicinae</taxon>
        <taxon>Lasius</taxon>
        <taxon>Lasius</taxon>
    </lineage>
</organism>
<keyword evidence="2" id="KW-1185">Reference proteome</keyword>
<evidence type="ECO:0000313" key="1">
    <source>
        <dbReference type="EMBL" id="KMQ85664.1"/>
    </source>
</evidence>
<proteinExistence type="predicted"/>
<evidence type="ECO:0000313" key="2">
    <source>
        <dbReference type="Proteomes" id="UP000036403"/>
    </source>
</evidence>
<dbReference type="PaxDb" id="67767-A0A0J7K5Z0"/>
<reference evidence="1 2" key="1">
    <citation type="submission" date="2015-04" db="EMBL/GenBank/DDBJ databases">
        <title>Lasius niger genome sequencing.</title>
        <authorList>
            <person name="Konorov E.A."/>
            <person name="Nikitin M.A."/>
            <person name="Kirill M.V."/>
            <person name="Chang P."/>
        </authorList>
    </citation>
    <scope>NUCLEOTIDE SEQUENCE [LARGE SCALE GENOMIC DNA]</scope>
    <source>
        <tissue evidence="1">Whole</tissue>
    </source>
</reference>
<dbReference type="OrthoDB" id="7635100at2759"/>
<dbReference type="Proteomes" id="UP000036403">
    <property type="component" value="Unassembled WGS sequence"/>
</dbReference>
<accession>A0A0J7K5Z0</accession>
<sequence length="118" mass="13780">MPSAFIIPEEQYEQPYQDYLSNLFTTLKDSQELARGNLIRSKEKSKRYYDKKVNEKRIKIGDRVYLIKEPSRGKMDDQYTGPHRVLEILPKNNIKINFKGKPRVVHADKLKIAKTGIG</sequence>
<comment type="caution">
    <text evidence="1">The sequence shown here is derived from an EMBL/GenBank/DDBJ whole genome shotgun (WGS) entry which is preliminary data.</text>
</comment>
<dbReference type="AlphaFoldDB" id="A0A0J7K5Z0"/>
<gene>
    <name evidence="1" type="ORF">RF55_15639</name>
</gene>
<protein>
    <submittedName>
        <fullName evidence="1">Retrovirus-like pol polyprotein</fullName>
    </submittedName>
</protein>
<dbReference type="EMBL" id="LBMM01013386">
    <property type="protein sequence ID" value="KMQ85664.1"/>
    <property type="molecule type" value="Genomic_DNA"/>
</dbReference>